<evidence type="ECO:0000256" key="3">
    <source>
        <dbReference type="SAM" id="Phobius"/>
    </source>
</evidence>
<dbReference type="Pfam" id="PF00581">
    <property type="entry name" value="Rhodanese"/>
    <property type="match status" value="1"/>
</dbReference>
<reference evidence="5" key="2">
    <citation type="submission" date="2023-03" db="EMBL/GenBank/DDBJ databases">
        <authorList>
            <person name="Inwood S.N."/>
            <person name="Skelly J.G."/>
            <person name="Guhlin J."/>
            <person name="Harrop T.W.R."/>
            <person name="Goldson S.G."/>
            <person name="Dearden P.K."/>
        </authorList>
    </citation>
    <scope>NUCLEOTIDE SEQUENCE</scope>
    <source>
        <strain evidence="5">Lincoln</strain>
        <tissue evidence="5">Whole body</tissue>
    </source>
</reference>
<sequence length="620" mass="71732">MSKQLINDSPPNNSSIESLISKSIIDFKNKKPRDVAVRLKSMYEKGLLDKKNKKYDNAFIRLKKYLNSIEWIKKTKEYRDNPSFYESYMPINQIEEAQQAYNEIFRLLNTILPAANDNTLDRILNVDKRLTPNDNVLNDETLDITLNFPETPTDEPINSELDCFISCIQLYKLLPGPRYLIIDTRSMNDFDNSHLISDRCVNIPSSEIKEGIIVKKFENFLHEHRNHSQEKIFKKRDRRNIDSLILIDWNTNRNTQAPHLLLMKTLLTQWDLGKDTTDIYFLDGGYVEWINVYPSTVTNPHIALPNDIENVVMNEILEEVTYPVWLRAEEDASEIEKESNYDNVTIRKRYTNSNPLNYTTNNSLINSNESKKPFVYIDENSADLTCLSQEVQNIDLETKKVSSNNSPISKPPIDRSNKPLSNPQSSKILNLLSQLSNAADQQEKIERQLSQIDNQIFNKSYNEYDSDDLDTLKSQRNAVELTLGTIMTSKTELRSQLELMKPTEILMNNVDTKEAKKLELKLGNLESRISSIQMDRKIQQKKQKMHKTLNENNNGIYKEPLKNEGSTTNIGLKRSLSSPNLVQVKKSKTENQVNILFVLQGVIIVFIFLFFLKNIFAKSK</sequence>
<gene>
    <name evidence="5" type="ORF">PV327_006446</name>
</gene>
<dbReference type="EMBL" id="JAQQBR010001833">
    <property type="protein sequence ID" value="KAK0162690.1"/>
    <property type="molecule type" value="Genomic_DNA"/>
</dbReference>
<dbReference type="InterPro" id="IPR001763">
    <property type="entry name" value="Rhodanese-like_dom"/>
</dbReference>
<dbReference type="InterPro" id="IPR036873">
    <property type="entry name" value="Rhodanese-like_dom_sf"/>
</dbReference>
<evidence type="ECO:0000256" key="1">
    <source>
        <dbReference type="SAM" id="Coils"/>
    </source>
</evidence>
<feature type="coiled-coil region" evidence="1">
    <location>
        <begin position="428"/>
        <end position="455"/>
    </location>
</feature>
<dbReference type="GO" id="GO:0016579">
    <property type="term" value="P:protein deubiquitination"/>
    <property type="evidence" value="ECO:0007669"/>
    <property type="project" value="UniProtKB-ARBA"/>
</dbReference>
<dbReference type="Gene3D" id="1.20.58.80">
    <property type="entry name" value="Phosphotransferase system, lactose/cellobiose-type IIA subunit"/>
    <property type="match status" value="1"/>
</dbReference>
<keyword evidence="3" id="KW-1133">Transmembrane helix</keyword>
<dbReference type="AlphaFoldDB" id="A0AA39F4A6"/>
<feature type="domain" description="Rhodanese" evidence="4">
    <location>
        <begin position="277"/>
        <end position="298"/>
    </location>
</feature>
<evidence type="ECO:0000259" key="4">
    <source>
        <dbReference type="PROSITE" id="PS50206"/>
    </source>
</evidence>
<comment type="caution">
    <text evidence="5">The sequence shown here is derived from an EMBL/GenBank/DDBJ whole genome shotgun (WGS) entry which is preliminary data.</text>
</comment>
<organism evidence="5 6">
    <name type="scientific">Microctonus hyperodae</name>
    <name type="common">Parasitoid wasp</name>
    <dbReference type="NCBI Taxonomy" id="165561"/>
    <lineage>
        <taxon>Eukaryota</taxon>
        <taxon>Metazoa</taxon>
        <taxon>Ecdysozoa</taxon>
        <taxon>Arthropoda</taxon>
        <taxon>Hexapoda</taxon>
        <taxon>Insecta</taxon>
        <taxon>Pterygota</taxon>
        <taxon>Neoptera</taxon>
        <taxon>Endopterygota</taxon>
        <taxon>Hymenoptera</taxon>
        <taxon>Apocrita</taxon>
        <taxon>Ichneumonoidea</taxon>
        <taxon>Braconidae</taxon>
        <taxon>Euphorinae</taxon>
        <taxon>Microctonus</taxon>
    </lineage>
</organism>
<proteinExistence type="predicted"/>
<keyword evidence="1" id="KW-0175">Coiled coil</keyword>
<protein>
    <recommendedName>
        <fullName evidence="4">Rhodanese domain-containing protein</fullName>
    </recommendedName>
</protein>
<dbReference type="Proteomes" id="UP001168972">
    <property type="component" value="Unassembled WGS sequence"/>
</dbReference>
<evidence type="ECO:0000256" key="2">
    <source>
        <dbReference type="SAM" id="MobiDB-lite"/>
    </source>
</evidence>
<keyword evidence="3" id="KW-0812">Transmembrane</keyword>
<dbReference type="SUPFAM" id="SSF52821">
    <property type="entry name" value="Rhodanese/Cell cycle control phosphatase"/>
    <property type="match status" value="1"/>
</dbReference>
<keyword evidence="6" id="KW-1185">Reference proteome</keyword>
<evidence type="ECO:0000313" key="6">
    <source>
        <dbReference type="Proteomes" id="UP001168972"/>
    </source>
</evidence>
<keyword evidence="3" id="KW-0472">Membrane</keyword>
<feature type="transmembrane region" description="Helical" evidence="3">
    <location>
        <begin position="593"/>
        <end position="612"/>
    </location>
</feature>
<evidence type="ECO:0000313" key="5">
    <source>
        <dbReference type="EMBL" id="KAK0162690.1"/>
    </source>
</evidence>
<dbReference type="Pfam" id="PF08969">
    <property type="entry name" value="USP8_dimer"/>
    <property type="match status" value="1"/>
</dbReference>
<dbReference type="InterPro" id="IPR015063">
    <property type="entry name" value="USP8_dimer"/>
</dbReference>
<dbReference type="PROSITE" id="PS50206">
    <property type="entry name" value="RHODANESE_3"/>
    <property type="match status" value="1"/>
</dbReference>
<feature type="coiled-coil region" evidence="1">
    <location>
        <begin position="508"/>
        <end position="535"/>
    </location>
</feature>
<accession>A0AA39F4A6</accession>
<reference evidence="5" key="1">
    <citation type="journal article" date="2023" name="bioRxiv">
        <title>Scaffold-level genome assemblies of two parasitoid biocontrol wasps reveal the parthenogenesis mechanism and an associated novel virus.</title>
        <authorList>
            <person name="Inwood S."/>
            <person name="Skelly J."/>
            <person name="Guhlin J."/>
            <person name="Harrop T."/>
            <person name="Goldson S."/>
            <person name="Dearden P."/>
        </authorList>
    </citation>
    <scope>NUCLEOTIDE SEQUENCE</scope>
    <source>
        <strain evidence="5">Lincoln</strain>
        <tissue evidence="5">Whole body</tissue>
    </source>
</reference>
<name>A0AA39F4A6_MICHY</name>
<feature type="region of interest" description="Disordered" evidence="2">
    <location>
        <begin position="398"/>
        <end position="424"/>
    </location>
</feature>
<dbReference type="Gene3D" id="3.40.250.10">
    <property type="entry name" value="Rhodanese-like domain"/>
    <property type="match status" value="1"/>
</dbReference>